<proteinExistence type="predicted"/>
<protein>
    <submittedName>
        <fullName evidence="2">Uncharacterized protein</fullName>
    </submittedName>
</protein>
<dbReference type="EMBL" id="JAIZPD010000003">
    <property type="protein sequence ID" value="KAH0964820.1"/>
    <property type="molecule type" value="Genomic_DNA"/>
</dbReference>
<dbReference type="OrthoDB" id="449241at2759"/>
<dbReference type="InterPro" id="IPR042263">
    <property type="entry name" value="DPH1/DPH2_1"/>
</dbReference>
<dbReference type="Proteomes" id="UP000824596">
    <property type="component" value="Unassembled WGS sequence"/>
</dbReference>
<dbReference type="GO" id="GO:0090560">
    <property type="term" value="F:2-(3-amino-3-carboxypropyl)histidine synthase activity"/>
    <property type="evidence" value="ECO:0007669"/>
    <property type="project" value="InterPro"/>
</dbReference>
<evidence type="ECO:0000313" key="2">
    <source>
        <dbReference type="EMBL" id="KAH0964820.1"/>
    </source>
</evidence>
<dbReference type="SFLD" id="SFLDS00032">
    <property type="entry name" value="Radical_SAM_3-amino-3-carboxyp"/>
    <property type="match status" value="1"/>
</dbReference>
<sequence length="83" mass="9255">MSAHLAAPPVLSTPDDHMLEAPAEAAPRSTLSDKALRTTYDVARTAAEIRDGSWTRIALQFPDHMLVDAPRVVEHELQRLLRR</sequence>
<reference evidence="2" key="1">
    <citation type="submission" date="2021-09" db="EMBL/GenBank/DDBJ databases">
        <title>A high-quality genome of the endoparasitic fungus Hirsutella rhossiliensis with a comparison of Hirsutella genomes reveals transposable elements contributing to genome size variation.</title>
        <authorList>
            <person name="Lin R."/>
            <person name="Jiao Y."/>
            <person name="Sun X."/>
            <person name="Ling J."/>
            <person name="Xie B."/>
            <person name="Cheng X."/>
        </authorList>
    </citation>
    <scope>NUCLEOTIDE SEQUENCE</scope>
    <source>
        <strain evidence="2">HR02</strain>
    </source>
</reference>
<comment type="caution">
    <text evidence="2">The sequence shown here is derived from an EMBL/GenBank/DDBJ whole genome shotgun (WGS) entry which is preliminary data.</text>
</comment>
<accession>A0A9P8SKJ2</accession>
<dbReference type="GO" id="GO:0017183">
    <property type="term" value="P:protein histidyl modification to diphthamide"/>
    <property type="evidence" value="ECO:0007669"/>
    <property type="project" value="InterPro"/>
</dbReference>
<gene>
    <name evidence="2" type="ORF">HRG_02836</name>
</gene>
<dbReference type="RefSeq" id="XP_044722333.1">
    <property type="nucleotide sequence ID" value="XM_044861307.1"/>
</dbReference>
<name>A0A9P8SKJ2_9HYPO</name>
<keyword evidence="3" id="KW-1185">Reference proteome</keyword>
<dbReference type="InterPro" id="IPR016435">
    <property type="entry name" value="DPH1/DPH2"/>
</dbReference>
<evidence type="ECO:0000256" key="1">
    <source>
        <dbReference type="SAM" id="MobiDB-lite"/>
    </source>
</evidence>
<organism evidence="2 3">
    <name type="scientific">Hirsutella rhossiliensis</name>
    <dbReference type="NCBI Taxonomy" id="111463"/>
    <lineage>
        <taxon>Eukaryota</taxon>
        <taxon>Fungi</taxon>
        <taxon>Dikarya</taxon>
        <taxon>Ascomycota</taxon>
        <taxon>Pezizomycotina</taxon>
        <taxon>Sordariomycetes</taxon>
        <taxon>Hypocreomycetidae</taxon>
        <taxon>Hypocreales</taxon>
        <taxon>Ophiocordycipitaceae</taxon>
        <taxon>Hirsutella</taxon>
    </lineage>
</organism>
<dbReference type="Gene3D" id="3.40.50.11840">
    <property type="entry name" value="Diphthamide synthesis DPH1/DPH2 domain 1"/>
    <property type="match status" value="1"/>
</dbReference>
<dbReference type="AlphaFoldDB" id="A0A9P8SKJ2"/>
<dbReference type="GeneID" id="68351965"/>
<feature type="region of interest" description="Disordered" evidence="1">
    <location>
        <begin position="1"/>
        <end position="32"/>
    </location>
</feature>
<evidence type="ECO:0000313" key="3">
    <source>
        <dbReference type="Proteomes" id="UP000824596"/>
    </source>
</evidence>